<dbReference type="RefSeq" id="WP_023172961.1">
    <property type="nucleotide sequence ID" value="NC_022600.1"/>
</dbReference>
<dbReference type="Proteomes" id="UP000017396">
    <property type="component" value="Chromosome"/>
</dbReference>
<dbReference type="PATRIC" id="fig|1183438.3.peg.1577"/>
<dbReference type="EMBL" id="CP003587">
    <property type="protein sequence ID" value="AGY57847.1"/>
    <property type="molecule type" value="Genomic_DNA"/>
</dbReference>
<reference evidence="2 3" key="1">
    <citation type="journal article" date="2013" name="PLoS ONE">
        <title>Cultivation and Complete Genome Sequencing of Gloeobacter kilaueensis sp. nov., from a Lava Cave in Kilauea Caldera, Hawai'i.</title>
        <authorList>
            <person name="Saw J.H."/>
            <person name="Schatz M."/>
            <person name="Brown M.V."/>
            <person name="Kunkel D.D."/>
            <person name="Foster J.S."/>
            <person name="Shick H."/>
            <person name="Christensen S."/>
            <person name="Hou S."/>
            <person name="Wan X."/>
            <person name="Donachie S.P."/>
        </authorList>
    </citation>
    <scope>NUCLEOTIDE SEQUENCE [LARGE SCALE GENOMIC DNA]</scope>
    <source>
        <strain evidence="3">JS</strain>
    </source>
</reference>
<dbReference type="eggNOG" id="ENOG502ZA0C">
    <property type="taxonomic scope" value="Bacteria"/>
</dbReference>
<feature type="signal peptide" evidence="1">
    <location>
        <begin position="1"/>
        <end position="39"/>
    </location>
</feature>
<sequence>MKVKRIMPDQKKIGLSPLYIHTLAACLFGLLTLAPVAQAQDYQSQMQATSEQLGSQKEVLSKISARPLLTIDNGRNGFPQFGIQGMELPFFDYRQNQDKVAKAFELMARAGIQSVRTAASTWHRLSDNANNFTELDFVVNNGSKYGMGYLFIVGYPPAKFNVSPATLSTFRPDKESSFRIYLNRVFTRYQGKVIATEVGNEVDAVNSWWRGATPELYVRDCRIVKEEATKVDPAIKVMAFAATAAREPSKDLRMQSLGRDFIRKSFAAGIDKYIDAYSLHYTWKMSERLIDFFNSAMASAGANKPLITSEDTAYGRPSEVIKLFARDFYLRGLQSVYYYLARDYFEDGKLRYVGLFDINWNPKLRLLAYAAAVDAMKGSQLVGMASPARNIEAYVLKRPSSASPAGANFSIVIWKNSDDPDDEGVPAAAGPSAATVGGLKDVVAANNWKLDSISLTKSTSQLSVTTDPVIVYTKSLPAWKLISPQNWSF</sequence>
<accession>U5QFX4</accession>
<dbReference type="HOGENOM" id="CLU_542625_0_0_3"/>
<dbReference type="PANTHER" id="PTHR12631">
    <property type="entry name" value="ALPHA-L-IDURONIDASE"/>
    <property type="match status" value="1"/>
</dbReference>
<dbReference type="GO" id="GO:0004553">
    <property type="term" value="F:hydrolase activity, hydrolyzing O-glycosyl compounds"/>
    <property type="evidence" value="ECO:0007669"/>
    <property type="project" value="TreeGrafter"/>
</dbReference>
<dbReference type="SUPFAM" id="SSF51445">
    <property type="entry name" value="(Trans)glycosidases"/>
    <property type="match status" value="1"/>
</dbReference>
<dbReference type="KEGG" id="glj:GKIL_1601"/>
<proteinExistence type="predicted"/>
<dbReference type="STRING" id="1183438.GKIL_1601"/>
<organism evidence="2 3">
    <name type="scientific">Gloeobacter kilaueensis (strain ATCC BAA-2537 / CCAP 1431/1 / ULC 316 / JS1)</name>
    <dbReference type="NCBI Taxonomy" id="1183438"/>
    <lineage>
        <taxon>Bacteria</taxon>
        <taxon>Bacillati</taxon>
        <taxon>Cyanobacteriota</taxon>
        <taxon>Cyanophyceae</taxon>
        <taxon>Gloeobacterales</taxon>
        <taxon>Gloeobacteraceae</taxon>
        <taxon>Gloeobacter</taxon>
    </lineage>
</organism>
<dbReference type="InterPro" id="IPR051923">
    <property type="entry name" value="Glycosyl_Hydrolase_39"/>
</dbReference>
<dbReference type="InterPro" id="IPR017853">
    <property type="entry name" value="GH"/>
</dbReference>
<dbReference type="PANTHER" id="PTHR12631:SF10">
    <property type="entry name" value="BETA-XYLOSIDASE-LIKE PROTEIN-RELATED"/>
    <property type="match status" value="1"/>
</dbReference>
<name>U5QFX4_GLOK1</name>
<protein>
    <submittedName>
        <fullName evidence="2">Uncharacterized protein</fullName>
    </submittedName>
</protein>
<evidence type="ECO:0000313" key="3">
    <source>
        <dbReference type="Proteomes" id="UP000017396"/>
    </source>
</evidence>
<evidence type="ECO:0000313" key="2">
    <source>
        <dbReference type="EMBL" id="AGY57847.1"/>
    </source>
</evidence>
<feature type="chain" id="PRO_5004663938" evidence="1">
    <location>
        <begin position="40"/>
        <end position="489"/>
    </location>
</feature>
<keyword evidence="3" id="KW-1185">Reference proteome</keyword>
<dbReference type="Gene3D" id="3.20.20.80">
    <property type="entry name" value="Glycosidases"/>
    <property type="match status" value="1"/>
</dbReference>
<evidence type="ECO:0000256" key="1">
    <source>
        <dbReference type="SAM" id="SignalP"/>
    </source>
</evidence>
<gene>
    <name evidence="2" type="ORF">GKIL_1601</name>
</gene>
<dbReference type="OrthoDB" id="6433133at2"/>
<dbReference type="AlphaFoldDB" id="U5QFX4"/>
<dbReference type="PROSITE" id="PS51257">
    <property type="entry name" value="PROKAR_LIPOPROTEIN"/>
    <property type="match status" value="1"/>
</dbReference>
<keyword evidence="1" id="KW-0732">Signal</keyword>